<dbReference type="CDD" id="cd11386">
    <property type="entry name" value="MCP_signal"/>
    <property type="match status" value="1"/>
</dbReference>
<evidence type="ECO:0000256" key="6">
    <source>
        <dbReference type="PROSITE-ProRule" id="PRU00284"/>
    </source>
</evidence>
<keyword evidence="7" id="KW-1133">Transmembrane helix</keyword>
<comment type="subcellular location">
    <subcellularLocation>
        <location evidence="1">Cell membrane</location>
    </subcellularLocation>
</comment>
<dbReference type="PANTHER" id="PTHR32089:SF112">
    <property type="entry name" value="LYSOZYME-LIKE PROTEIN-RELATED"/>
    <property type="match status" value="1"/>
</dbReference>
<dbReference type="Gene3D" id="1.10.287.950">
    <property type="entry name" value="Methyl-accepting chemotaxis protein"/>
    <property type="match status" value="1"/>
</dbReference>
<evidence type="ECO:0000256" key="4">
    <source>
        <dbReference type="ARBA" id="ARBA00023224"/>
    </source>
</evidence>
<dbReference type="SUPFAM" id="SSF58104">
    <property type="entry name" value="Methyl-accepting chemotaxis protein (MCP) signaling domain"/>
    <property type="match status" value="1"/>
</dbReference>
<dbReference type="STRING" id="1742359.GCA_001439625_04623"/>
<keyword evidence="7" id="KW-0812">Transmembrane</keyword>
<dbReference type="Pfam" id="PF00015">
    <property type="entry name" value="MCPsignal"/>
    <property type="match status" value="1"/>
</dbReference>
<dbReference type="PANTHER" id="PTHR32089">
    <property type="entry name" value="METHYL-ACCEPTING CHEMOTAXIS PROTEIN MCPB"/>
    <property type="match status" value="1"/>
</dbReference>
<dbReference type="Pfam" id="PF00672">
    <property type="entry name" value="HAMP"/>
    <property type="match status" value="1"/>
</dbReference>
<feature type="domain" description="Methyl-accepting transducer" evidence="8">
    <location>
        <begin position="275"/>
        <end position="511"/>
    </location>
</feature>
<protein>
    <submittedName>
        <fullName evidence="10">Methyl-accepting chemotaxis protein</fullName>
    </submittedName>
</protein>
<organism evidence="10 11">
    <name type="scientific">Cytobacillus dafuensis</name>
    <name type="common">Bacillus dafuensis</name>
    <dbReference type="NCBI Taxonomy" id="1742359"/>
    <lineage>
        <taxon>Bacteria</taxon>
        <taxon>Bacillati</taxon>
        <taxon>Bacillota</taxon>
        <taxon>Bacilli</taxon>
        <taxon>Bacillales</taxon>
        <taxon>Bacillaceae</taxon>
        <taxon>Cytobacillus</taxon>
    </lineage>
</organism>
<keyword evidence="3 7" id="KW-0472">Membrane</keyword>
<evidence type="ECO:0000313" key="11">
    <source>
        <dbReference type="Proteomes" id="UP000321555"/>
    </source>
</evidence>
<dbReference type="PROSITE" id="PS50885">
    <property type="entry name" value="HAMP"/>
    <property type="match status" value="1"/>
</dbReference>
<accession>A0A5B8Z2W0</accession>
<evidence type="ECO:0000256" key="5">
    <source>
        <dbReference type="ARBA" id="ARBA00029447"/>
    </source>
</evidence>
<gene>
    <name evidence="10" type="ORF">FSZ17_04435</name>
</gene>
<evidence type="ECO:0000256" key="3">
    <source>
        <dbReference type="ARBA" id="ARBA00023136"/>
    </source>
</evidence>
<name>A0A5B8Z2W0_CYTDA</name>
<dbReference type="OrthoDB" id="107771at2"/>
<keyword evidence="11" id="KW-1185">Reference proteome</keyword>
<evidence type="ECO:0000259" key="8">
    <source>
        <dbReference type="PROSITE" id="PS50111"/>
    </source>
</evidence>
<dbReference type="SMART" id="SM00304">
    <property type="entry name" value="HAMP"/>
    <property type="match status" value="1"/>
</dbReference>
<proteinExistence type="inferred from homology"/>
<sequence length="561" mass="60694">MTFTIGKKLLAGFLSVVILLGIISSISYVNIKKVDESYSDLVDRRADILINSMNMQISASREGGNLRGVLIREKDASDLLIQSIDNLNESIKATSDIAYQQDHKDKLKQLESMNNDFMQMSNEVINLMEKDPEKANIYAIEEVIPLSREIRDIADGLAKEQKKLMDEGSIASSELSNNVASTVLILSIIAIVLAVIIGVVITRMLTKPILSIEKAASAIAECDLTQEDVHVKNRDEFRNLARSFNQMKENLRLLVREVSLDAEQVTATSEELTANAEQTSGTTEQITIAIQEVALGSEKQLSHATDVNQSVVEISRGMNQAAASIRSVVDLTATANDKAVAGNEVVTQTVEQINLVQKTVNETEEVVNILGDKSVEIGQIVELITQIADQTNLLALNAAIEAARAGEHGKGFSVVADEVRKLAEQSGEAASQIRELIQEIQIEADKAVQSMNHGATVVDAGIKLVYQSGNAFSDIVKSIEQITDETQEVSAIVEQVNSSSQNVVEMVEGVAIIAEKSAGNTQNVAASAEEQNASMEEISSSAAALSNMALNLQTAINRFKI</sequence>
<feature type="transmembrane region" description="Helical" evidence="7">
    <location>
        <begin position="179"/>
        <end position="201"/>
    </location>
</feature>
<dbReference type="Proteomes" id="UP000321555">
    <property type="component" value="Chromosome"/>
</dbReference>
<dbReference type="InterPro" id="IPR024478">
    <property type="entry name" value="HlyB_4HB_MCP"/>
</dbReference>
<dbReference type="InterPro" id="IPR003660">
    <property type="entry name" value="HAMP_dom"/>
</dbReference>
<dbReference type="EMBL" id="CP042593">
    <property type="protein sequence ID" value="QED46583.1"/>
    <property type="molecule type" value="Genomic_DNA"/>
</dbReference>
<dbReference type="CDD" id="cd06225">
    <property type="entry name" value="HAMP"/>
    <property type="match status" value="1"/>
</dbReference>
<evidence type="ECO:0000256" key="7">
    <source>
        <dbReference type="SAM" id="Phobius"/>
    </source>
</evidence>
<evidence type="ECO:0000256" key="2">
    <source>
        <dbReference type="ARBA" id="ARBA00022475"/>
    </source>
</evidence>
<feature type="domain" description="HAMP" evidence="9">
    <location>
        <begin position="203"/>
        <end position="256"/>
    </location>
</feature>
<dbReference type="Gene3D" id="6.10.340.10">
    <property type="match status" value="1"/>
</dbReference>
<dbReference type="AlphaFoldDB" id="A0A5B8Z2W0"/>
<dbReference type="KEGG" id="bda:FSZ17_04435"/>
<keyword evidence="4 6" id="KW-0807">Transducer</keyword>
<evidence type="ECO:0000259" key="9">
    <source>
        <dbReference type="PROSITE" id="PS50885"/>
    </source>
</evidence>
<evidence type="ECO:0000313" key="10">
    <source>
        <dbReference type="EMBL" id="QED46583.1"/>
    </source>
</evidence>
<keyword evidence="2" id="KW-1003">Cell membrane</keyword>
<dbReference type="InterPro" id="IPR004089">
    <property type="entry name" value="MCPsignal_dom"/>
</dbReference>
<dbReference type="GO" id="GO:0007165">
    <property type="term" value="P:signal transduction"/>
    <property type="evidence" value="ECO:0007669"/>
    <property type="project" value="UniProtKB-KW"/>
</dbReference>
<dbReference type="RefSeq" id="WP_057775864.1">
    <property type="nucleotide sequence ID" value="NZ_CP042593.1"/>
</dbReference>
<dbReference type="GO" id="GO:0005886">
    <property type="term" value="C:plasma membrane"/>
    <property type="evidence" value="ECO:0007669"/>
    <property type="project" value="UniProtKB-SubCell"/>
</dbReference>
<comment type="similarity">
    <text evidence="5">Belongs to the methyl-accepting chemotaxis (MCP) protein family.</text>
</comment>
<evidence type="ECO:0000256" key="1">
    <source>
        <dbReference type="ARBA" id="ARBA00004236"/>
    </source>
</evidence>
<dbReference type="PROSITE" id="PS50111">
    <property type="entry name" value="CHEMOTAXIS_TRANSDUC_2"/>
    <property type="match status" value="1"/>
</dbReference>
<reference evidence="11" key="1">
    <citation type="submission" date="2019-08" db="EMBL/GenBank/DDBJ databases">
        <authorList>
            <person name="Zheng X."/>
        </authorList>
    </citation>
    <scope>NUCLEOTIDE SEQUENCE [LARGE SCALE GENOMIC DNA]</scope>
    <source>
        <strain evidence="11">FJAT-25496</strain>
    </source>
</reference>
<dbReference type="SMART" id="SM00283">
    <property type="entry name" value="MA"/>
    <property type="match status" value="1"/>
</dbReference>
<dbReference type="Pfam" id="PF12729">
    <property type="entry name" value="4HB_MCP_1"/>
    <property type="match status" value="1"/>
</dbReference>